<feature type="domain" description="HTH tetR-type" evidence="4">
    <location>
        <begin position="16"/>
        <end position="76"/>
    </location>
</feature>
<feature type="region of interest" description="Disordered" evidence="3">
    <location>
        <begin position="97"/>
        <end position="250"/>
    </location>
</feature>
<dbReference type="PANTHER" id="PTHR43479">
    <property type="entry name" value="ACREF/ENVCD OPERON REPRESSOR-RELATED"/>
    <property type="match status" value="1"/>
</dbReference>
<evidence type="ECO:0000256" key="2">
    <source>
        <dbReference type="PROSITE-ProRule" id="PRU00335"/>
    </source>
</evidence>
<proteinExistence type="predicted"/>
<evidence type="ECO:0000259" key="4">
    <source>
        <dbReference type="PROSITE" id="PS50977"/>
    </source>
</evidence>
<evidence type="ECO:0000256" key="3">
    <source>
        <dbReference type="SAM" id="MobiDB-lite"/>
    </source>
</evidence>
<dbReference type="EMBL" id="SMLD01000031">
    <property type="protein sequence ID" value="TDE54637.1"/>
    <property type="molecule type" value="Genomic_DNA"/>
</dbReference>
<dbReference type="PROSITE" id="PS50977">
    <property type="entry name" value="HTH_TETR_2"/>
    <property type="match status" value="1"/>
</dbReference>
<feature type="compositionally biased region" description="Basic and acidic residues" evidence="3">
    <location>
        <begin position="149"/>
        <end position="162"/>
    </location>
</feature>
<dbReference type="PANTHER" id="PTHR43479:SF11">
    <property type="entry name" value="ACREF_ENVCD OPERON REPRESSOR-RELATED"/>
    <property type="match status" value="1"/>
</dbReference>
<sequence>MSLQNTGTELRERKKLRTRRTLIETGLRLFDKEGFEATTVADICAAAEISQATFFTYFPAKEDLVFADQPDQVKTVSELLAGRRPGESVREVLMRVVEHRPGRSPRRGPSPAHRHRARATRSGAAAAVRHPGSVGPGPRCGLPRRARRPGGERGRRLGDGRGDRRRHGQPPARGGGPAHAGGRHPRRGHRHGCDPLTARIYRGGEGTRHDLRRRPRAVTAVRLIRRGRTAGRLSASSAQHPRWQPPPAWR</sequence>
<dbReference type="InterPro" id="IPR050624">
    <property type="entry name" value="HTH-type_Tx_Regulator"/>
</dbReference>
<organism evidence="5 6">
    <name type="scientific">Nonomuraea mesophila</name>
    <dbReference type="NCBI Taxonomy" id="2530382"/>
    <lineage>
        <taxon>Bacteria</taxon>
        <taxon>Bacillati</taxon>
        <taxon>Actinomycetota</taxon>
        <taxon>Actinomycetes</taxon>
        <taxon>Streptosporangiales</taxon>
        <taxon>Streptosporangiaceae</taxon>
        <taxon>Nonomuraea</taxon>
    </lineage>
</organism>
<dbReference type="Proteomes" id="UP000295136">
    <property type="component" value="Unassembled WGS sequence"/>
</dbReference>
<feature type="DNA-binding region" description="H-T-H motif" evidence="2">
    <location>
        <begin position="39"/>
        <end position="58"/>
    </location>
</feature>
<dbReference type="Pfam" id="PF00440">
    <property type="entry name" value="TetR_N"/>
    <property type="match status" value="1"/>
</dbReference>
<keyword evidence="1 2" id="KW-0238">DNA-binding</keyword>
<evidence type="ECO:0000313" key="5">
    <source>
        <dbReference type="EMBL" id="TDE54637.1"/>
    </source>
</evidence>
<evidence type="ECO:0000313" key="6">
    <source>
        <dbReference type="Proteomes" id="UP000295136"/>
    </source>
</evidence>
<feature type="compositionally biased region" description="Basic residues" evidence="3">
    <location>
        <begin position="181"/>
        <end position="190"/>
    </location>
</feature>
<reference evidence="5 6" key="1">
    <citation type="submission" date="2019-03" db="EMBL/GenBank/DDBJ databases">
        <title>Draft genome sequences of novel Actinobacteria.</title>
        <authorList>
            <person name="Sahin N."/>
            <person name="Ay H."/>
            <person name="Saygin H."/>
        </authorList>
    </citation>
    <scope>NUCLEOTIDE SEQUENCE [LARGE SCALE GENOMIC DNA]</scope>
    <source>
        <strain evidence="5 6">6K102</strain>
    </source>
</reference>
<name>A0A4R5FPN4_9ACTN</name>
<dbReference type="PRINTS" id="PR00455">
    <property type="entry name" value="HTHTETR"/>
</dbReference>
<dbReference type="Gene3D" id="1.10.357.10">
    <property type="entry name" value="Tetracycline Repressor, domain 2"/>
    <property type="match status" value="1"/>
</dbReference>
<dbReference type="InterPro" id="IPR001647">
    <property type="entry name" value="HTH_TetR"/>
</dbReference>
<protein>
    <submittedName>
        <fullName evidence="5">TetR family transcriptional regulator</fullName>
    </submittedName>
</protein>
<dbReference type="PROSITE" id="PS01081">
    <property type="entry name" value="HTH_TETR_1"/>
    <property type="match status" value="1"/>
</dbReference>
<dbReference type="AlphaFoldDB" id="A0A4R5FPN4"/>
<dbReference type="InterPro" id="IPR023772">
    <property type="entry name" value="DNA-bd_HTH_TetR-type_CS"/>
</dbReference>
<keyword evidence="6" id="KW-1185">Reference proteome</keyword>
<dbReference type="InterPro" id="IPR009057">
    <property type="entry name" value="Homeodomain-like_sf"/>
</dbReference>
<dbReference type="GO" id="GO:0003677">
    <property type="term" value="F:DNA binding"/>
    <property type="evidence" value="ECO:0007669"/>
    <property type="project" value="UniProtKB-UniRule"/>
</dbReference>
<dbReference type="SUPFAM" id="SSF46689">
    <property type="entry name" value="Homeodomain-like"/>
    <property type="match status" value="1"/>
</dbReference>
<comment type="caution">
    <text evidence="5">The sequence shown here is derived from an EMBL/GenBank/DDBJ whole genome shotgun (WGS) entry which is preliminary data.</text>
</comment>
<accession>A0A4R5FPN4</accession>
<gene>
    <name evidence="5" type="ORF">E1295_14670</name>
</gene>
<evidence type="ECO:0000256" key="1">
    <source>
        <dbReference type="ARBA" id="ARBA00023125"/>
    </source>
</evidence>
<feature type="compositionally biased region" description="Basic residues" evidence="3">
    <location>
        <begin position="102"/>
        <end position="119"/>
    </location>
</feature>